<organism evidence="2 3">
    <name type="scientific">Hevea brasiliensis</name>
    <name type="common">Para rubber tree</name>
    <name type="synonym">Siphonia brasiliensis</name>
    <dbReference type="NCBI Taxonomy" id="3981"/>
    <lineage>
        <taxon>Eukaryota</taxon>
        <taxon>Viridiplantae</taxon>
        <taxon>Streptophyta</taxon>
        <taxon>Embryophyta</taxon>
        <taxon>Tracheophyta</taxon>
        <taxon>Spermatophyta</taxon>
        <taxon>Magnoliopsida</taxon>
        <taxon>eudicotyledons</taxon>
        <taxon>Gunneridae</taxon>
        <taxon>Pentapetalae</taxon>
        <taxon>rosids</taxon>
        <taxon>fabids</taxon>
        <taxon>Malpighiales</taxon>
        <taxon>Euphorbiaceae</taxon>
        <taxon>Crotonoideae</taxon>
        <taxon>Micrandreae</taxon>
        <taxon>Hevea</taxon>
    </lineage>
</organism>
<name>A0A6A6L4A1_HEVBR</name>
<gene>
    <name evidence="2" type="ORF">GH714_036964</name>
</gene>
<dbReference type="PANTHER" id="PTHR23272:SF184">
    <property type="entry name" value="OS03G0311250 PROTEIN"/>
    <property type="match status" value="1"/>
</dbReference>
<dbReference type="GO" id="GO:0046983">
    <property type="term" value="F:protein dimerization activity"/>
    <property type="evidence" value="ECO:0007669"/>
    <property type="project" value="InterPro"/>
</dbReference>
<proteinExistence type="predicted"/>
<dbReference type="Proteomes" id="UP000467840">
    <property type="component" value="Chromosome 7"/>
</dbReference>
<evidence type="ECO:0000259" key="1">
    <source>
        <dbReference type="Pfam" id="PF05699"/>
    </source>
</evidence>
<dbReference type="AlphaFoldDB" id="A0A6A6L4A1"/>
<evidence type="ECO:0000313" key="2">
    <source>
        <dbReference type="EMBL" id="KAF2296232.1"/>
    </source>
</evidence>
<comment type="caution">
    <text evidence="2">The sequence shown here is derived from an EMBL/GenBank/DDBJ whole genome shotgun (WGS) entry which is preliminary data.</text>
</comment>
<evidence type="ECO:0000313" key="3">
    <source>
        <dbReference type="Proteomes" id="UP000467840"/>
    </source>
</evidence>
<dbReference type="InterPro" id="IPR008906">
    <property type="entry name" value="HATC_C_dom"/>
</dbReference>
<protein>
    <recommendedName>
        <fullName evidence="1">HAT C-terminal dimerisation domain-containing protein</fullName>
    </recommendedName>
</protein>
<dbReference type="PANTHER" id="PTHR23272">
    <property type="entry name" value="BED FINGER-RELATED"/>
    <property type="match status" value="1"/>
</dbReference>
<dbReference type="Pfam" id="PF05699">
    <property type="entry name" value="Dimer_Tnp_hAT"/>
    <property type="match status" value="1"/>
</dbReference>
<keyword evidence="3" id="KW-1185">Reference proteome</keyword>
<dbReference type="EMBL" id="JAAGAX010000013">
    <property type="protein sequence ID" value="KAF2296232.1"/>
    <property type="molecule type" value="Genomic_DNA"/>
</dbReference>
<sequence>MLEVAKNFKEPFTYDEQDPYFKIDLMEEDGSNGIPNNDDWANVRRMVTLLQQFYELTLRVSESAFSTRGRVLDSFKSSLSPKIAEALICSQDWLRVASKPINIEEELEKLEKLDIALSNVVLDSTMGN</sequence>
<accession>A0A6A6L4A1</accession>
<feature type="domain" description="HAT C-terminal dimerisation" evidence="1">
    <location>
        <begin position="61"/>
        <end position="94"/>
    </location>
</feature>
<reference evidence="2 3" key="1">
    <citation type="journal article" date="2020" name="Mol. Plant">
        <title>The Chromosome-Based Rubber Tree Genome Provides New Insights into Spurge Genome Evolution and Rubber Biosynthesis.</title>
        <authorList>
            <person name="Liu J."/>
            <person name="Shi C."/>
            <person name="Shi C.C."/>
            <person name="Li W."/>
            <person name="Zhang Q.J."/>
            <person name="Zhang Y."/>
            <person name="Li K."/>
            <person name="Lu H.F."/>
            <person name="Shi C."/>
            <person name="Zhu S.T."/>
            <person name="Xiao Z.Y."/>
            <person name="Nan H."/>
            <person name="Yue Y."/>
            <person name="Zhu X.G."/>
            <person name="Wu Y."/>
            <person name="Hong X.N."/>
            <person name="Fan G.Y."/>
            <person name="Tong Y."/>
            <person name="Zhang D."/>
            <person name="Mao C.L."/>
            <person name="Liu Y.L."/>
            <person name="Hao S.J."/>
            <person name="Liu W.Q."/>
            <person name="Lv M.Q."/>
            <person name="Zhang H.B."/>
            <person name="Liu Y."/>
            <person name="Hu-Tang G.R."/>
            <person name="Wang J.P."/>
            <person name="Wang J.H."/>
            <person name="Sun Y.H."/>
            <person name="Ni S.B."/>
            <person name="Chen W.B."/>
            <person name="Zhang X.C."/>
            <person name="Jiao Y.N."/>
            <person name="Eichler E.E."/>
            <person name="Li G.H."/>
            <person name="Liu X."/>
            <person name="Gao L.Z."/>
        </authorList>
    </citation>
    <scope>NUCLEOTIDE SEQUENCE [LARGE SCALE GENOMIC DNA]</scope>
    <source>
        <strain evidence="3">cv. GT1</strain>
        <tissue evidence="2">Leaf</tissue>
    </source>
</reference>